<dbReference type="Gene3D" id="1.20.120.330">
    <property type="entry name" value="Nucleotidyltransferases domain 2"/>
    <property type="match status" value="1"/>
</dbReference>
<name>A0A248UQ23_9HYPH</name>
<reference evidence="2 3" key="1">
    <citation type="submission" date="2017-07" db="EMBL/GenBank/DDBJ databases">
        <title>Phylogenetic study on the rhizospheric bacterium Ochrobactrum sp. A44.</title>
        <authorList>
            <person name="Krzyzanowska D.M."/>
            <person name="Ossowicki A."/>
            <person name="Rajewska M."/>
            <person name="Maciag T."/>
            <person name="Kaczynski Z."/>
            <person name="Czerwicka M."/>
            <person name="Jafra S."/>
        </authorList>
    </citation>
    <scope>NUCLEOTIDE SEQUENCE [LARGE SCALE GENOMIC DNA]</scope>
    <source>
        <strain evidence="2 3">A44</strain>
        <plasmid evidence="2 3">unnamed1</plasmid>
    </source>
</reference>
<gene>
    <name evidence="2" type="ORF">CES85_3408</name>
</gene>
<dbReference type="OrthoDB" id="7442350at2"/>
<dbReference type="Proteomes" id="UP000215256">
    <property type="component" value="Plasmid unnamed1"/>
</dbReference>
<geneLocation type="plasmid" evidence="2 3">
    <name>unnamed1</name>
</geneLocation>
<dbReference type="RefSeq" id="WP_095448513.1">
    <property type="nucleotide sequence ID" value="NZ_CP022605.1"/>
</dbReference>
<dbReference type="EMBL" id="CP022605">
    <property type="protein sequence ID" value="ASV88744.1"/>
    <property type="molecule type" value="Genomic_DNA"/>
</dbReference>
<evidence type="ECO:0000259" key="1">
    <source>
        <dbReference type="PROSITE" id="PS50910"/>
    </source>
</evidence>
<protein>
    <submittedName>
        <fullName evidence="2">HEPN domain protein</fullName>
    </submittedName>
</protein>
<sequence>MKSTRRRLELEAASHDTFFERLHHLGRNRCLELRRVIRILFDEFEDAQKDKLSEKKKGGRILKLVLLGPPVSGGDAKVEHRESPRARSESNLHADLNLLIIVNSDCFVRPRIWKRARERLLCELTVTGHLFTRVNFIVHSIMDINDQLANGSPFFGDIVRKGIMLYEAHGSFLVDPLPPDPENIRIEMHRNFDHWFSSAGHRFELAREALERGFYREAAFDLHQTVERLYHCILHVQTNYNLKSHRLAFLRSHAEQIAPQLMEVWSDNSHFAKRCFDHLDRAYIGARYSQDYKITGEELAWLVDGVRVLQETVASICVKLLNKFDCAAARDVRLHDD</sequence>
<dbReference type="Pfam" id="PF05168">
    <property type="entry name" value="HEPN"/>
    <property type="match status" value="1"/>
</dbReference>
<dbReference type="SMART" id="SM00748">
    <property type="entry name" value="HEPN"/>
    <property type="match status" value="1"/>
</dbReference>
<dbReference type="PROSITE" id="PS50910">
    <property type="entry name" value="HEPN"/>
    <property type="match status" value="1"/>
</dbReference>
<evidence type="ECO:0000313" key="2">
    <source>
        <dbReference type="EMBL" id="ASV88744.1"/>
    </source>
</evidence>
<organism evidence="2 3">
    <name type="scientific">Ochrobactrum quorumnocens</name>
    <dbReference type="NCBI Taxonomy" id="271865"/>
    <lineage>
        <taxon>Bacteria</taxon>
        <taxon>Pseudomonadati</taxon>
        <taxon>Pseudomonadota</taxon>
        <taxon>Alphaproteobacteria</taxon>
        <taxon>Hyphomicrobiales</taxon>
        <taxon>Brucellaceae</taxon>
        <taxon>Brucella/Ochrobactrum group</taxon>
        <taxon>Ochrobactrum</taxon>
    </lineage>
</organism>
<dbReference type="InterPro" id="IPR007842">
    <property type="entry name" value="HEPN_dom"/>
</dbReference>
<proteinExistence type="predicted"/>
<feature type="domain" description="HEPN" evidence="1">
    <location>
        <begin position="196"/>
        <end position="316"/>
    </location>
</feature>
<dbReference type="AlphaFoldDB" id="A0A248UQ23"/>
<evidence type="ECO:0000313" key="3">
    <source>
        <dbReference type="Proteomes" id="UP000215256"/>
    </source>
</evidence>
<accession>A0A248UQ23</accession>
<dbReference type="KEGG" id="och:CES85_3408"/>
<keyword evidence="2" id="KW-0614">Plasmid</keyword>
<dbReference type="SUPFAM" id="SSF81593">
    <property type="entry name" value="Nucleotidyltransferase substrate binding subunit/domain"/>
    <property type="match status" value="1"/>
</dbReference>